<dbReference type="PANTHER" id="PTHR46910:SF32">
    <property type="entry name" value="TRANSCRIPTION FACTOR DOMAIN-CONTAINING PROTEIN-RELATED"/>
    <property type="match status" value="1"/>
</dbReference>
<dbReference type="PANTHER" id="PTHR46910">
    <property type="entry name" value="TRANSCRIPTION FACTOR PDR1"/>
    <property type="match status" value="1"/>
</dbReference>
<keyword evidence="5" id="KW-1185">Reference proteome</keyword>
<dbReference type="EMBL" id="MOPA01000017">
    <property type="protein sequence ID" value="KAK1521280.1"/>
    <property type="molecule type" value="Genomic_DNA"/>
</dbReference>
<dbReference type="Proteomes" id="UP001241169">
    <property type="component" value="Unassembled WGS sequence"/>
</dbReference>
<dbReference type="InterPro" id="IPR007219">
    <property type="entry name" value="XnlR_reg_dom"/>
</dbReference>
<feature type="domain" description="Xylanolytic transcriptional activator regulatory" evidence="3">
    <location>
        <begin position="264"/>
        <end position="336"/>
    </location>
</feature>
<dbReference type="GeneID" id="85382952"/>
<dbReference type="CDD" id="cd12148">
    <property type="entry name" value="fungal_TF_MHR"/>
    <property type="match status" value="1"/>
</dbReference>
<evidence type="ECO:0000313" key="5">
    <source>
        <dbReference type="Proteomes" id="UP001241169"/>
    </source>
</evidence>
<sequence>MFHNCSFQCSHIAQLQNRIKSLESQLRAAQDRPADGSPLGNEEQAREESPMRLPEAEPPGSPAATREFANTLVTSEPQIKIRRYGHAAYLGHSSTLSFSRNVRNLLQSSTPIADPGSVSIEREDVSYSSPLPPLALDLTKVPLPQLSYAEYLTNTIVLTFGSLYSLFDAEAFLEKLRMFYSERATGTVPNPCLWHIQMLLVLGLGKSILSREHSQSGPAGMVYFASAIEAMSDIRRLYQSPFLSMEILSLTALFMHATDMLQEAYVTIGNALRIGTTKIMNVSMPEALRPPNVEYQRRLWWTVYCIDRKTAAMLGSTMVVRDDDISIPFPKTKAGDEVQNIFAIHVTLSSHLGRILDVIYGVHNQKQRTFVTQVREILERLVETLVVLREHLDLDLDAPSQPLTRDAATLHLLLHQVRESTKHSRVMTLIRGTPLLSLDTLEGRIRQPPSIFDSMLKMCVESAIQILKIMAALKQQMMCDIFLPYDIDALFSAAFALVLIDIIRPANELLWDLPQAIHLLDEYVSRHVAPAQAYRSDLLQLVELHTKLRGSGDIADAHRQDEGQEAESNARHTPSMVRNAIANVDPSGASGSPVWSQVRPGNDGSAPTNLETMMSVIDDLNVHESDIIDAAMLEGGWMWEDDNMWTAA</sequence>
<accession>A0ABQ9S006</accession>
<organism evidence="4 5">
    <name type="scientific">Colletotrichum paranaense</name>
    <dbReference type="NCBI Taxonomy" id="1914294"/>
    <lineage>
        <taxon>Eukaryota</taxon>
        <taxon>Fungi</taxon>
        <taxon>Dikarya</taxon>
        <taxon>Ascomycota</taxon>
        <taxon>Pezizomycotina</taxon>
        <taxon>Sordariomycetes</taxon>
        <taxon>Hypocreomycetidae</taxon>
        <taxon>Glomerellales</taxon>
        <taxon>Glomerellaceae</taxon>
        <taxon>Colletotrichum</taxon>
        <taxon>Colletotrichum acutatum species complex</taxon>
    </lineage>
</organism>
<evidence type="ECO:0000256" key="2">
    <source>
        <dbReference type="SAM" id="MobiDB-lite"/>
    </source>
</evidence>
<name>A0ABQ9S006_9PEZI</name>
<gene>
    <name evidence="4" type="ORF">CPAR01_14803</name>
</gene>
<feature type="region of interest" description="Disordered" evidence="2">
    <location>
        <begin position="25"/>
        <end position="64"/>
    </location>
</feature>
<evidence type="ECO:0000313" key="4">
    <source>
        <dbReference type="EMBL" id="KAK1521280.1"/>
    </source>
</evidence>
<dbReference type="SMART" id="SM00906">
    <property type="entry name" value="Fungal_trans"/>
    <property type="match status" value="1"/>
</dbReference>
<keyword evidence="1" id="KW-0539">Nucleus</keyword>
<protein>
    <recommendedName>
        <fullName evidence="3">Xylanolytic transcriptional activator regulatory domain-containing protein</fullName>
    </recommendedName>
</protein>
<feature type="region of interest" description="Disordered" evidence="2">
    <location>
        <begin position="587"/>
        <end position="607"/>
    </location>
</feature>
<feature type="region of interest" description="Disordered" evidence="2">
    <location>
        <begin position="556"/>
        <end position="575"/>
    </location>
</feature>
<dbReference type="Pfam" id="PF04082">
    <property type="entry name" value="Fungal_trans"/>
    <property type="match status" value="1"/>
</dbReference>
<dbReference type="InterPro" id="IPR050987">
    <property type="entry name" value="AtrR-like"/>
</dbReference>
<evidence type="ECO:0000256" key="1">
    <source>
        <dbReference type="ARBA" id="ARBA00023242"/>
    </source>
</evidence>
<dbReference type="RefSeq" id="XP_060341978.1">
    <property type="nucleotide sequence ID" value="XM_060499053.1"/>
</dbReference>
<reference evidence="4 5" key="1">
    <citation type="submission" date="2016-10" db="EMBL/GenBank/DDBJ databases">
        <title>The genome sequence of Colletotrichum fioriniae PJ7.</title>
        <authorList>
            <person name="Baroncelli R."/>
        </authorList>
    </citation>
    <scope>NUCLEOTIDE SEQUENCE [LARGE SCALE GENOMIC DNA]</scope>
    <source>
        <strain evidence="4 5">IMI 384185</strain>
    </source>
</reference>
<proteinExistence type="predicted"/>
<comment type="caution">
    <text evidence="4">The sequence shown here is derived from an EMBL/GenBank/DDBJ whole genome shotgun (WGS) entry which is preliminary data.</text>
</comment>
<evidence type="ECO:0000259" key="3">
    <source>
        <dbReference type="SMART" id="SM00906"/>
    </source>
</evidence>